<organism evidence="3 4">
    <name type="scientific">Enterospora canceri</name>
    <dbReference type="NCBI Taxonomy" id="1081671"/>
    <lineage>
        <taxon>Eukaryota</taxon>
        <taxon>Fungi</taxon>
        <taxon>Fungi incertae sedis</taxon>
        <taxon>Microsporidia</taxon>
        <taxon>Enterocytozoonidae</taxon>
        <taxon>Enterospora</taxon>
    </lineage>
</organism>
<dbReference type="EMBL" id="LWDP01000012">
    <property type="protein sequence ID" value="ORD94679.1"/>
    <property type="molecule type" value="Genomic_DNA"/>
</dbReference>
<dbReference type="InterPro" id="IPR035979">
    <property type="entry name" value="RBD_domain_sf"/>
</dbReference>
<dbReference type="OrthoDB" id="439808at2759"/>
<dbReference type="GO" id="GO:0003723">
    <property type="term" value="F:RNA binding"/>
    <property type="evidence" value="ECO:0007669"/>
    <property type="project" value="UniProtKB-UniRule"/>
</dbReference>
<dbReference type="AlphaFoldDB" id="A0A1Y1S8A8"/>
<dbReference type="Pfam" id="PF00076">
    <property type="entry name" value="RRM_1"/>
    <property type="match status" value="1"/>
</dbReference>
<evidence type="ECO:0000313" key="3">
    <source>
        <dbReference type="EMBL" id="ORD94679.1"/>
    </source>
</evidence>
<dbReference type="Gene3D" id="3.30.70.330">
    <property type="match status" value="1"/>
</dbReference>
<accession>A0A1Y1S8A8</accession>
<keyword evidence="4" id="KW-1185">Reference proteome</keyword>
<dbReference type="PROSITE" id="PS50102">
    <property type="entry name" value="RRM"/>
    <property type="match status" value="1"/>
</dbReference>
<sequence>MPIKNLPSLRTILVTNFRNEDEFRRFKQVLPEQIIYEHYTISNFMNLFITFFDIRDSISFYQKFRDPRSRREIKGVEENSGDSFSELEFTFTISRNEMQKGNEEVQFKNNQSSVIVYFKNVDFDCSDQMVIKYMQQFGEIKDIRLSKPQQKIMEFYDFRDARKAVSQLDNATFGTGFIRIKFVWDTMMNYKIEFVKRTDGLLRATAEESSIRIEPAKKQKMDEKESRVDMEFIQPTTRAIKHNPDVYAYYNVLDEFIVRHLDEIEAQIKGRQ</sequence>
<dbReference type="InterPro" id="IPR000504">
    <property type="entry name" value="RRM_dom"/>
</dbReference>
<dbReference type="Proteomes" id="UP000192639">
    <property type="component" value="Unassembled WGS sequence"/>
</dbReference>
<feature type="domain" description="RRM" evidence="2">
    <location>
        <begin position="114"/>
        <end position="185"/>
    </location>
</feature>
<dbReference type="SMART" id="SM00360">
    <property type="entry name" value="RRM"/>
    <property type="match status" value="1"/>
</dbReference>
<comment type="caution">
    <text evidence="3">The sequence shown here is derived from an EMBL/GenBank/DDBJ whole genome shotgun (WGS) entry which is preliminary data.</text>
</comment>
<dbReference type="VEuPathDB" id="MicrosporidiaDB:ECANGB1_233"/>
<gene>
    <name evidence="3" type="ORF">ECANGB1_233</name>
</gene>
<reference evidence="3 4" key="1">
    <citation type="journal article" date="2017" name="Environ. Microbiol.">
        <title>Decay of the glycolytic pathway and adaptation to intranuclear parasitism within Enterocytozoonidae microsporidia.</title>
        <authorList>
            <person name="Wiredu Boakye D."/>
            <person name="Jaroenlak P."/>
            <person name="Prachumwat A."/>
            <person name="Williams T.A."/>
            <person name="Bateman K.S."/>
            <person name="Itsathitphaisarn O."/>
            <person name="Sritunyalucksana K."/>
            <person name="Paszkiewicz K.H."/>
            <person name="Moore K.A."/>
            <person name="Stentiford G.D."/>
            <person name="Williams B.A."/>
        </authorList>
    </citation>
    <scope>NUCLEOTIDE SEQUENCE [LARGE SCALE GENOMIC DNA]</scope>
    <source>
        <strain evidence="3 4">GB1</strain>
    </source>
</reference>
<protein>
    <recommendedName>
        <fullName evidence="2">RRM domain-containing protein</fullName>
    </recommendedName>
</protein>
<dbReference type="InterPro" id="IPR012677">
    <property type="entry name" value="Nucleotide-bd_a/b_plait_sf"/>
</dbReference>
<keyword evidence="1" id="KW-0694">RNA-binding</keyword>
<evidence type="ECO:0000256" key="1">
    <source>
        <dbReference type="PROSITE-ProRule" id="PRU00176"/>
    </source>
</evidence>
<proteinExistence type="predicted"/>
<name>A0A1Y1S8A8_9MICR</name>
<evidence type="ECO:0000259" key="2">
    <source>
        <dbReference type="PROSITE" id="PS50102"/>
    </source>
</evidence>
<dbReference type="SUPFAM" id="SSF54928">
    <property type="entry name" value="RNA-binding domain, RBD"/>
    <property type="match status" value="1"/>
</dbReference>
<evidence type="ECO:0000313" key="4">
    <source>
        <dbReference type="Proteomes" id="UP000192639"/>
    </source>
</evidence>